<dbReference type="EMBL" id="SGPL01000001">
    <property type="protein sequence ID" value="THH21573.1"/>
    <property type="molecule type" value="Genomic_DNA"/>
</dbReference>
<dbReference type="AlphaFoldDB" id="A0A4V3XGJ2"/>
<comment type="caution">
    <text evidence="1">The sequence shown here is derived from an EMBL/GenBank/DDBJ whole genome shotgun (WGS) entry which is preliminary data.</text>
</comment>
<sequence length="430" mass="48962">MKTLPLPLEIFNNVFLFCLPDKREALHPNSAPLVLMRVCTEWRTVALSMPQLWTSLCLPRHMPDGPVQFQSFLSALEGWLLRSEFLPLDIVLSTEVTREDMLAEILAILCFHSCRWRSFYLWLDHPVAVPHALASLTGCLPLLESCTFRDLTNSNGHVMLGALLTAPRLQDLSVGWFGSVQDWELPWPHLTSFAWGLDVGYCPLRDMISGISQCRNLLRSQEVPHLLQLFLSVCIQQHLDVFLRSFILPRLQNLELDVSPDHKEEQYTLLPTTLLRFSSHCSSSLQILQLTNIHMEGVALLEVLRNVPNLTFLGLSCAVFNARVVDALTLRFGADQVLISGQNTKLLTFQIALEDNPKFIPICGPFDAPFYNMLIDMVESRWFLPTNARDTNSDGILKLERFILSHEDMLRMKVEAPEAWARFEGIHSLM</sequence>
<proteinExistence type="predicted"/>
<keyword evidence="2" id="KW-1185">Reference proteome</keyword>
<name>A0A4V3XGJ2_9AGAM</name>
<dbReference type="Proteomes" id="UP000310158">
    <property type="component" value="Unassembled WGS sequence"/>
</dbReference>
<reference evidence="1 2" key="1">
    <citation type="submission" date="2019-02" db="EMBL/GenBank/DDBJ databases">
        <title>Genome sequencing of the rare red list fungi Bondarzewia mesenterica.</title>
        <authorList>
            <person name="Buettner E."/>
            <person name="Kellner H."/>
        </authorList>
    </citation>
    <scope>NUCLEOTIDE SEQUENCE [LARGE SCALE GENOMIC DNA]</scope>
    <source>
        <strain evidence="1 2">DSM 108281</strain>
    </source>
</reference>
<dbReference type="InterPro" id="IPR032675">
    <property type="entry name" value="LRR_dom_sf"/>
</dbReference>
<dbReference type="OrthoDB" id="3365698at2759"/>
<gene>
    <name evidence="1" type="ORF">EW146_g46</name>
</gene>
<accession>A0A4V3XGJ2</accession>
<evidence type="ECO:0000313" key="1">
    <source>
        <dbReference type="EMBL" id="THH21573.1"/>
    </source>
</evidence>
<protein>
    <submittedName>
        <fullName evidence="1">Uncharacterized protein</fullName>
    </submittedName>
</protein>
<dbReference type="Gene3D" id="3.80.10.10">
    <property type="entry name" value="Ribonuclease Inhibitor"/>
    <property type="match status" value="1"/>
</dbReference>
<evidence type="ECO:0000313" key="2">
    <source>
        <dbReference type="Proteomes" id="UP000310158"/>
    </source>
</evidence>
<organism evidence="1 2">
    <name type="scientific">Bondarzewia mesenterica</name>
    <dbReference type="NCBI Taxonomy" id="1095465"/>
    <lineage>
        <taxon>Eukaryota</taxon>
        <taxon>Fungi</taxon>
        <taxon>Dikarya</taxon>
        <taxon>Basidiomycota</taxon>
        <taxon>Agaricomycotina</taxon>
        <taxon>Agaricomycetes</taxon>
        <taxon>Russulales</taxon>
        <taxon>Bondarzewiaceae</taxon>
        <taxon>Bondarzewia</taxon>
    </lineage>
</organism>